<gene>
    <name evidence="6" type="ORF">LSINAPIS_LOCUS14726</name>
</gene>
<evidence type="ECO:0000313" key="6">
    <source>
        <dbReference type="EMBL" id="VVD05122.1"/>
    </source>
</evidence>
<keyword evidence="4" id="KW-0175">Coiled coil</keyword>
<sequence>MSTPPRETIQKQIQQDWANREYIEVITGSIKKITDFLNSFGQHRTTPDEISACNPEAQVLLTPNAVKTTIKCQLTKCTLPTIVQSTKLGLTLALWNVALAAAANACDAGNSRNGPPYLQNGVRFALTMNSPIS</sequence>
<evidence type="ECO:0000256" key="2">
    <source>
        <dbReference type="ARBA" id="ARBA00005620"/>
    </source>
</evidence>
<keyword evidence="3" id="KW-0963">Cytoplasm</keyword>
<name>A0A5E4R5D8_9NEOP</name>
<dbReference type="EMBL" id="FZQP02006933">
    <property type="protein sequence ID" value="VVD05122.1"/>
    <property type="molecule type" value="Genomic_DNA"/>
</dbReference>
<dbReference type="AlphaFoldDB" id="A0A5E4R5D8"/>
<dbReference type="GO" id="GO:0031209">
    <property type="term" value="C:SCAR complex"/>
    <property type="evidence" value="ECO:0007669"/>
    <property type="project" value="InterPro"/>
</dbReference>
<proteinExistence type="inferred from homology"/>
<evidence type="ECO:0000313" key="7">
    <source>
        <dbReference type="Proteomes" id="UP000324832"/>
    </source>
</evidence>
<dbReference type="GO" id="GO:0008064">
    <property type="term" value="P:regulation of actin polymerization or depolymerization"/>
    <property type="evidence" value="ECO:0007669"/>
    <property type="project" value="TreeGrafter"/>
</dbReference>
<evidence type="ECO:0000256" key="3">
    <source>
        <dbReference type="ARBA" id="ARBA00022490"/>
    </source>
</evidence>
<dbReference type="GO" id="GO:0048870">
    <property type="term" value="P:cell motility"/>
    <property type="evidence" value="ECO:0007669"/>
    <property type="project" value="TreeGrafter"/>
</dbReference>
<dbReference type="Gene3D" id="1.20.5.110">
    <property type="match status" value="1"/>
</dbReference>
<dbReference type="GO" id="GO:0007015">
    <property type="term" value="P:actin filament organization"/>
    <property type="evidence" value="ECO:0007669"/>
    <property type="project" value="InterPro"/>
</dbReference>
<evidence type="ECO:0000256" key="5">
    <source>
        <dbReference type="ARBA" id="ARBA00023212"/>
    </source>
</evidence>
<protein>
    <submittedName>
        <fullName evidence="6">Uncharacterized protein</fullName>
    </submittedName>
</protein>
<organism evidence="6 7">
    <name type="scientific">Leptidea sinapis</name>
    <dbReference type="NCBI Taxonomy" id="189913"/>
    <lineage>
        <taxon>Eukaryota</taxon>
        <taxon>Metazoa</taxon>
        <taxon>Ecdysozoa</taxon>
        <taxon>Arthropoda</taxon>
        <taxon>Hexapoda</taxon>
        <taxon>Insecta</taxon>
        <taxon>Pterygota</taxon>
        <taxon>Neoptera</taxon>
        <taxon>Endopterygota</taxon>
        <taxon>Lepidoptera</taxon>
        <taxon>Glossata</taxon>
        <taxon>Ditrysia</taxon>
        <taxon>Papilionoidea</taxon>
        <taxon>Pieridae</taxon>
        <taxon>Dismorphiinae</taxon>
        <taxon>Leptidea</taxon>
    </lineage>
</organism>
<evidence type="ECO:0000256" key="1">
    <source>
        <dbReference type="ARBA" id="ARBA00004245"/>
    </source>
</evidence>
<dbReference type="PANTHER" id="PTHR33668:SF1">
    <property type="entry name" value="PROTEIN BRICK1"/>
    <property type="match status" value="1"/>
</dbReference>
<reference evidence="6 7" key="1">
    <citation type="submission" date="2017-07" db="EMBL/GenBank/DDBJ databases">
        <authorList>
            <person name="Talla V."/>
            <person name="Backstrom N."/>
        </authorList>
    </citation>
    <scope>NUCLEOTIDE SEQUENCE [LARGE SCALE GENOMIC DNA]</scope>
</reference>
<dbReference type="InterPro" id="IPR033378">
    <property type="entry name" value="BRICK1"/>
</dbReference>
<dbReference type="PANTHER" id="PTHR33668">
    <property type="entry name" value="PROTEIN BRICK1"/>
    <property type="match status" value="1"/>
</dbReference>
<comment type="subcellular location">
    <subcellularLocation>
        <location evidence="1">Cytoplasm</location>
        <location evidence="1">Cytoskeleton</location>
    </subcellularLocation>
</comment>
<dbReference type="GO" id="GO:0005856">
    <property type="term" value="C:cytoskeleton"/>
    <property type="evidence" value="ECO:0007669"/>
    <property type="project" value="UniProtKB-SubCell"/>
</dbReference>
<keyword evidence="7" id="KW-1185">Reference proteome</keyword>
<accession>A0A5E4R5D8</accession>
<evidence type="ECO:0000256" key="4">
    <source>
        <dbReference type="ARBA" id="ARBA00023054"/>
    </source>
</evidence>
<dbReference type="GO" id="GO:0044877">
    <property type="term" value="F:protein-containing complex binding"/>
    <property type="evidence" value="ECO:0007669"/>
    <property type="project" value="InterPro"/>
</dbReference>
<keyword evidence="5" id="KW-0206">Cytoskeleton</keyword>
<dbReference type="Proteomes" id="UP000324832">
    <property type="component" value="Unassembled WGS sequence"/>
</dbReference>
<comment type="similarity">
    <text evidence="2">Belongs to the BRK1 family.</text>
</comment>